<evidence type="ECO:0000259" key="3">
    <source>
        <dbReference type="SMART" id="SM00645"/>
    </source>
</evidence>
<feature type="domain" description="Cathepsin propeptide inhibitor" evidence="4">
    <location>
        <begin position="22"/>
        <end position="77"/>
    </location>
</feature>
<dbReference type="OrthoDB" id="10253408at2759"/>
<dbReference type="InterPro" id="IPR013128">
    <property type="entry name" value="Peptidase_C1A"/>
</dbReference>
<dbReference type="PROSITE" id="PS00139">
    <property type="entry name" value="THIOL_PROTEASE_CYS"/>
    <property type="match status" value="1"/>
</dbReference>
<protein>
    <submittedName>
        <fullName evidence="5">Clan CA, family C1, cathepsin L or K-like cysteine peptidase</fullName>
    </submittedName>
</protein>
<dbReference type="OMA" id="YEYLIPN"/>
<dbReference type="InterPro" id="IPR013201">
    <property type="entry name" value="Prot_inhib_I29"/>
</dbReference>
<dbReference type="SMART" id="SM00848">
    <property type="entry name" value="Inhibitor_I29"/>
    <property type="match status" value="1"/>
</dbReference>
<comment type="similarity">
    <text evidence="1">Belongs to the peptidase C1 family.</text>
</comment>
<reference evidence="5" key="2">
    <citation type="journal article" date="2007" name="Science">
        <title>Draft genome sequence of the sexually transmitted pathogen Trichomonas vaginalis.</title>
        <authorList>
            <person name="Carlton J.M."/>
            <person name="Hirt R.P."/>
            <person name="Silva J.C."/>
            <person name="Delcher A.L."/>
            <person name="Schatz M."/>
            <person name="Zhao Q."/>
            <person name="Wortman J.R."/>
            <person name="Bidwell S.L."/>
            <person name="Alsmark U.C.M."/>
            <person name="Besteiro S."/>
            <person name="Sicheritz-Ponten T."/>
            <person name="Noel C.J."/>
            <person name="Dacks J.B."/>
            <person name="Foster P.G."/>
            <person name="Simillion C."/>
            <person name="Van de Peer Y."/>
            <person name="Miranda-Saavedra D."/>
            <person name="Barton G.J."/>
            <person name="Westrop G.D."/>
            <person name="Mueller S."/>
            <person name="Dessi D."/>
            <person name="Fiori P.L."/>
            <person name="Ren Q."/>
            <person name="Paulsen I."/>
            <person name="Zhang H."/>
            <person name="Bastida-Corcuera F.D."/>
            <person name="Simoes-Barbosa A."/>
            <person name="Brown M.T."/>
            <person name="Hayes R.D."/>
            <person name="Mukherjee M."/>
            <person name="Okumura C.Y."/>
            <person name="Schneider R."/>
            <person name="Smith A.J."/>
            <person name="Vanacova S."/>
            <person name="Villalvazo M."/>
            <person name="Haas B.J."/>
            <person name="Pertea M."/>
            <person name="Feldblyum T.V."/>
            <person name="Utterback T.R."/>
            <person name="Shu C.L."/>
            <person name="Osoegawa K."/>
            <person name="de Jong P.J."/>
            <person name="Hrdy I."/>
            <person name="Horvathova L."/>
            <person name="Zubacova Z."/>
            <person name="Dolezal P."/>
            <person name="Malik S.B."/>
            <person name="Logsdon J.M. Jr."/>
            <person name="Henze K."/>
            <person name="Gupta A."/>
            <person name="Wang C.C."/>
            <person name="Dunne R.L."/>
            <person name="Upcroft J.A."/>
            <person name="Upcroft P."/>
            <person name="White O."/>
            <person name="Salzberg S.L."/>
            <person name="Tang P."/>
            <person name="Chiu C.-H."/>
            <person name="Lee Y.-S."/>
            <person name="Embley T.M."/>
            <person name="Coombs G.H."/>
            <person name="Mottram J.C."/>
            <person name="Tachezy J."/>
            <person name="Fraser-Liggett C.M."/>
            <person name="Johnson P.J."/>
        </authorList>
    </citation>
    <scope>NUCLEOTIDE SEQUENCE [LARGE SCALE GENOMIC DNA]</scope>
    <source>
        <strain evidence="5">G3</strain>
    </source>
</reference>
<dbReference type="RefSeq" id="XP_001579738.1">
    <property type="nucleotide sequence ID" value="XM_001579688.1"/>
</dbReference>
<dbReference type="InterPro" id="IPR039417">
    <property type="entry name" value="Peptidase_C1A_papain-like"/>
</dbReference>
<accession>A2DLD4</accession>
<gene>
    <name evidence="5" type="ORF">TVAG_267850</name>
</gene>
<dbReference type="CDD" id="cd02248">
    <property type="entry name" value="Peptidase_C1A"/>
    <property type="match status" value="1"/>
</dbReference>
<dbReference type="SUPFAM" id="SSF54001">
    <property type="entry name" value="Cysteine proteinases"/>
    <property type="match status" value="1"/>
</dbReference>
<dbReference type="InterPro" id="IPR025661">
    <property type="entry name" value="Pept_asp_AS"/>
</dbReference>
<dbReference type="PANTHER" id="PTHR12411">
    <property type="entry name" value="CYSTEINE PROTEASE FAMILY C1-RELATED"/>
    <property type="match status" value="1"/>
</dbReference>
<dbReference type="KEGG" id="tva:5464267"/>
<dbReference type="eggNOG" id="KOG1543">
    <property type="taxonomic scope" value="Eukaryota"/>
</dbReference>
<dbReference type="STRING" id="5722.A2DLD4"/>
<dbReference type="SMART" id="SM00645">
    <property type="entry name" value="Pept_C1"/>
    <property type="match status" value="1"/>
</dbReference>
<name>A2DLD4_TRIV3</name>
<dbReference type="Pfam" id="PF00112">
    <property type="entry name" value="Peptidase_C1"/>
    <property type="match status" value="1"/>
</dbReference>
<dbReference type="InterPro" id="IPR000668">
    <property type="entry name" value="Peptidase_C1A_C"/>
</dbReference>
<dbReference type="GO" id="GO:0005615">
    <property type="term" value="C:extracellular space"/>
    <property type="evidence" value="ECO:0000318"/>
    <property type="project" value="GO_Central"/>
</dbReference>
<evidence type="ECO:0000313" key="5">
    <source>
        <dbReference type="EMBL" id="EAY18752.1"/>
    </source>
</evidence>
<sequence>MINFLLCLSTSLEILYHEELAFIDLMRETGNFYVGDEFHFRFGIFLANKRFVQEQNSINRNYRLSLNQFSFLTNSEYKSLLGGKVSSKNNDDSHLFSPQSKKSSEVTFDWRTKGIINPIRNQGQCGLCWAFSTICCVEARWAQAYNTLLQLSEQMLVDCVDTCYGCMGGYADDAAAFVIENYEGKFMTAADYPYIARASICKFDKTKSVAKTTGFERVKPGSSDALIEAVQTSVCSLLIDASINSFMQYKSGIYDDTKCDPTQLDHYVNLVGYGSESGINYWIIRNSWGEAWGESGYIRIINNAANVCGVLSHPIVPKEL</sequence>
<dbReference type="InParanoid" id="A2DLD4"/>
<evidence type="ECO:0000256" key="2">
    <source>
        <dbReference type="ARBA" id="ARBA00023157"/>
    </source>
</evidence>
<dbReference type="SMR" id="A2DLD4"/>
<reference evidence="5" key="1">
    <citation type="submission" date="2006-10" db="EMBL/GenBank/DDBJ databases">
        <authorList>
            <person name="Amadeo P."/>
            <person name="Zhao Q."/>
            <person name="Wortman J."/>
            <person name="Fraser-Liggett C."/>
            <person name="Carlton J."/>
        </authorList>
    </citation>
    <scope>NUCLEOTIDE SEQUENCE</scope>
    <source>
        <strain evidence="5">G3</strain>
    </source>
</reference>
<dbReference type="InterPro" id="IPR038765">
    <property type="entry name" value="Papain-like_cys_pep_sf"/>
</dbReference>
<evidence type="ECO:0000313" key="6">
    <source>
        <dbReference type="Proteomes" id="UP000001542"/>
    </source>
</evidence>
<dbReference type="Pfam" id="PF08246">
    <property type="entry name" value="Inhibitor_I29"/>
    <property type="match status" value="1"/>
</dbReference>
<dbReference type="InterPro" id="IPR000169">
    <property type="entry name" value="Pept_cys_AS"/>
</dbReference>
<dbReference type="EMBL" id="DS113215">
    <property type="protein sequence ID" value="EAY18752.1"/>
    <property type="molecule type" value="Genomic_DNA"/>
</dbReference>
<keyword evidence="2" id="KW-1015">Disulfide bond</keyword>
<dbReference type="Gene3D" id="3.90.70.10">
    <property type="entry name" value="Cysteine proteinases"/>
    <property type="match status" value="1"/>
</dbReference>
<dbReference type="PRINTS" id="PR00705">
    <property type="entry name" value="PAPAIN"/>
</dbReference>
<evidence type="ECO:0000256" key="1">
    <source>
        <dbReference type="ARBA" id="ARBA00008455"/>
    </source>
</evidence>
<dbReference type="GO" id="GO:0051603">
    <property type="term" value="P:proteolysis involved in protein catabolic process"/>
    <property type="evidence" value="ECO:0000318"/>
    <property type="project" value="GO_Central"/>
</dbReference>
<organism evidence="5 6">
    <name type="scientific">Trichomonas vaginalis (strain ATCC PRA-98 / G3)</name>
    <dbReference type="NCBI Taxonomy" id="412133"/>
    <lineage>
        <taxon>Eukaryota</taxon>
        <taxon>Metamonada</taxon>
        <taxon>Parabasalia</taxon>
        <taxon>Trichomonadida</taxon>
        <taxon>Trichomonadidae</taxon>
        <taxon>Trichomonas</taxon>
    </lineage>
</organism>
<dbReference type="AlphaFoldDB" id="A2DLD4"/>
<feature type="domain" description="Peptidase C1A papain C-terminal" evidence="3">
    <location>
        <begin position="104"/>
        <end position="318"/>
    </location>
</feature>
<dbReference type="GO" id="GO:0005764">
    <property type="term" value="C:lysosome"/>
    <property type="evidence" value="ECO:0000318"/>
    <property type="project" value="GO_Central"/>
</dbReference>
<dbReference type="VEuPathDB" id="TrichDB:TVAGG3_0014020"/>
<evidence type="ECO:0000259" key="4">
    <source>
        <dbReference type="SMART" id="SM00848"/>
    </source>
</evidence>
<proteinExistence type="inferred from homology"/>
<dbReference type="VEuPathDB" id="TrichDB:TVAG_267850"/>
<dbReference type="PROSITE" id="PS00640">
    <property type="entry name" value="THIOL_PROTEASE_ASN"/>
    <property type="match status" value="1"/>
</dbReference>
<dbReference type="Proteomes" id="UP000001542">
    <property type="component" value="Unassembled WGS sequence"/>
</dbReference>
<keyword evidence="6" id="KW-1185">Reference proteome</keyword>
<dbReference type="GO" id="GO:0004197">
    <property type="term" value="F:cysteine-type endopeptidase activity"/>
    <property type="evidence" value="ECO:0000318"/>
    <property type="project" value="GO_Central"/>
</dbReference>
<dbReference type="FunFam" id="3.90.70.10:FF:000039">
    <property type="entry name" value="Cysteine proteinase 2, putative"/>
    <property type="match status" value="1"/>
</dbReference>